<proteinExistence type="predicted"/>
<dbReference type="RefSeq" id="WP_305999975.1">
    <property type="nucleotide sequence ID" value="NZ_JASNFN010000012.1"/>
</dbReference>
<protein>
    <recommendedName>
        <fullName evidence="5">Secreted protein</fullName>
    </recommendedName>
</protein>
<accession>A0ABT9IDV2</accession>
<dbReference type="Proteomes" id="UP001233673">
    <property type="component" value="Unassembled WGS sequence"/>
</dbReference>
<dbReference type="EMBL" id="JASNFN010000012">
    <property type="protein sequence ID" value="MDP5183342.1"/>
    <property type="molecule type" value="Genomic_DNA"/>
</dbReference>
<evidence type="ECO:0000313" key="3">
    <source>
        <dbReference type="EMBL" id="MDP5183342.1"/>
    </source>
</evidence>
<comment type="caution">
    <text evidence="3">The sequence shown here is derived from an EMBL/GenBank/DDBJ whole genome shotgun (WGS) entry which is preliminary data.</text>
</comment>
<evidence type="ECO:0000256" key="2">
    <source>
        <dbReference type="SAM" id="SignalP"/>
    </source>
</evidence>
<feature type="compositionally biased region" description="Acidic residues" evidence="1">
    <location>
        <begin position="59"/>
        <end position="75"/>
    </location>
</feature>
<feature type="compositionally biased region" description="Acidic residues" evidence="1">
    <location>
        <begin position="32"/>
        <end position="51"/>
    </location>
</feature>
<name>A0ABT9IDV2_9ACTN</name>
<feature type="region of interest" description="Disordered" evidence="1">
    <location>
        <begin position="20"/>
        <end position="75"/>
    </location>
</feature>
<evidence type="ECO:0008006" key="5">
    <source>
        <dbReference type="Google" id="ProtNLM"/>
    </source>
</evidence>
<keyword evidence="2" id="KW-0732">Signal</keyword>
<evidence type="ECO:0000256" key="1">
    <source>
        <dbReference type="SAM" id="MobiDB-lite"/>
    </source>
</evidence>
<feature type="chain" id="PRO_5046509730" description="Secreted protein" evidence="2">
    <location>
        <begin position="29"/>
        <end position="75"/>
    </location>
</feature>
<keyword evidence="4" id="KW-1185">Reference proteome</keyword>
<evidence type="ECO:0000313" key="4">
    <source>
        <dbReference type="Proteomes" id="UP001233673"/>
    </source>
</evidence>
<reference evidence="4" key="1">
    <citation type="submission" date="2023-05" db="EMBL/GenBank/DDBJ databases">
        <title>Draft genome of Pseudofrankia sp. BMG5.37.</title>
        <authorList>
            <person name="Gtari M."/>
            <person name="Ghodhbane F."/>
            <person name="Sbissi I."/>
        </authorList>
    </citation>
    <scope>NUCLEOTIDE SEQUENCE [LARGE SCALE GENOMIC DNA]</scope>
    <source>
        <strain evidence="4">BMG 814</strain>
    </source>
</reference>
<gene>
    <name evidence="3" type="ORF">QOZ88_11890</name>
</gene>
<sequence length="75" mass="8002">MRTRRPLAALLTSLALFGGGATMTGCQAAGDDQNDGSTDEVVDTLSPEEADRENFPDTSDPEVDQNTDEDTQEPD</sequence>
<feature type="signal peptide" evidence="2">
    <location>
        <begin position="1"/>
        <end position="28"/>
    </location>
</feature>
<organism evidence="3 4">
    <name type="scientific">Blastococcus carthaginiensis</name>
    <dbReference type="NCBI Taxonomy" id="3050034"/>
    <lineage>
        <taxon>Bacteria</taxon>
        <taxon>Bacillati</taxon>
        <taxon>Actinomycetota</taxon>
        <taxon>Actinomycetes</taxon>
        <taxon>Geodermatophilales</taxon>
        <taxon>Geodermatophilaceae</taxon>
        <taxon>Blastococcus</taxon>
    </lineage>
</organism>
<dbReference type="PROSITE" id="PS51257">
    <property type="entry name" value="PROKAR_LIPOPROTEIN"/>
    <property type="match status" value="1"/>
</dbReference>